<evidence type="ECO:0000256" key="1">
    <source>
        <dbReference type="ARBA" id="ARBA00022898"/>
    </source>
</evidence>
<sequence>FTGHKALYGPPGTGGLVIGERVDTKKLIPLKVGGTGSHSEFEEQPDFLPDIYESGTPNIVGLNGLKEGVRFVLAEGVDKIHQHEKNLIIRLIEGLKEIPEVTLYGGDYRKEQVAVVSFNLKDKWPSEVGMRLDEEYDIMCRVGLHCSPATHKTIGTFPRGTVRFSMSWFNTLEEVDQAIIAIRDIAKGA</sequence>
<dbReference type="PANTHER" id="PTHR43586:SF4">
    <property type="entry name" value="ISOPENICILLIN N EPIMERASE"/>
    <property type="match status" value="1"/>
</dbReference>
<proteinExistence type="predicted"/>
<reference evidence="4" key="1">
    <citation type="submission" date="2017-09" db="EMBL/GenBank/DDBJ databases">
        <title>Depth-based differentiation of microbial function through sediment-hosted aquifers and enrichment of novel symbionts in the deep terrestrial subsurface.</title>
        <authorList>
            <person name="Probst A.J."/>
            <person name="Ladd B."/>
            <person name="Jarett J.K."/>
            <person name="Geller-Mcgrath D.E."/>
            <person name="Sieber C.M."/>
            <person name="Emerson J.B."/>
            <person name="Anantharaman K."/>
            <person name="Thomas B.C."/>
            <person name="Malmstrom R."/>
            <person name="Stieglmeier M."/>
            <person name="Klingl A."/>
            <person name="Woyke T."/>
            <person name="Ryan C.M."/>
            <person name="Banfield J.F."/>
        </authorList>
    </citation>
    <scope>NUCLEOTIDE SEQUENCE [LARGE SCALE GENOMIC DNA]</scope>
</reference>
<feature type="domain" description="Aminotransferase class V" evidence="2">
    <location>
        <begin position="1"/>
        <end position="177"/>
    </location>
</feature>
<keyword evidence="1" id="KW-0663">Pyridoxal phosphate</keyword>
<dbReference type="InterPro" id="IPR015421">
    <property type="entry name" value="PyrdxlP-dep_Trfase_major"/>
</dbReference>
<dbReference type="EMBL" id="PFIP01000104">
    <property type="protein sequence ID" value="PIX34089.1"/>
    <property type="molecule type" value="Genomic_DNA"/>
</dbReference>
<dbReference type="Gene3D" id="3.90.1150.10">
    <property type="entry name" value="Aspartate Aminotransferase, domain 1"/>
    <property type="match status" value="1"/>
</dbReference>
<dbReference type="Pfam" id="PF00266">
    <property type="entry name" value="Aminotran_5"/>
    <property type="match status" value="1"/>
</dbReference>
<dbReference type="SUPFAM" id="SSF53383">
    <property type="entry name" value="PLP-dependent transferases"/>
    <property type="match status" value="1"/>
</dbReference>
<name>A0A2M7K7G6_9BACT</name>
<dbReference type="InterPro" id="IPR000192">
    <property type="entry name" value="Aminotrans_V_dom"/>
</dbReference>
<dbReference type="Proteomes" id="UP000231493">
    <property type="component" value="Unassembled WGS sequence"/>
</dbReference>
<dbReference type="InterPro" id="IPR015424">
    <property type="entry name" value="PyrdxlP-dep_Trfase"/>
</dbReference>
<dbReference type="PANTHER" id="PTHR43586">
    <property type="entry name" value="CYSTEINE DESULFURASE"/>
    <property type="match status" value="1"/>
</dbReference>
<protein>
    <submittedName>
        <fullName evidence="3">Cysteine desulfurase</fullName>
    </submittedName>
</protein>
<evidence type="ECO:0000313" key="4">
    <source>
        <dbReference type="Proteomes" id="UP000231493"/>
    </source>
</evidence>
<dbReference type="AlphaFoldDB" id="A0A2M7K7G6"/>
<gene>
    <name evidence="3" type="ORF">COZ58_05150</name>
</gene>
<evidence type="ECO:0000313" key="3">
    <source>
        <dbReference type="EMBL" id="PIX34089.1"/>
    </source>
</evidence>
<organism evidence="3 4">
    <name type="scientific">Candidatus Infernicultor aquiphilus</name>
    <dbReference type="NCBI Taxonomy" id="1805029"/>
    <lineage>
        <taxon>Bacteria</taxon>
        <taxon>Pseudomonadati</taxon>
        <taxon>Atribacterota</taxon>
        <taxon>Candidatus Phoenicimicrobiia</taxon>
        <taxon>Candidatus Pheonicimicrobiales</taxon>
        <taxon>Candidatus Phoenicimicrobiaceae</taxon>
        <taxon>Candidatus Infernicultor</taxon>
    </lineage>
</organism>
<dbReference type="InterPro" id="IPR015422">
    <property type="entry name" value="PyrdxlP-dep_Trfase_small"/>
</dbReference>
<feature type="non-terminal residue" evidence="3">
    <location>
        <position position="1"/>
    </location>
</feature>
<evidence type="ECO:0000259" key="2">
    <source>
        <dbReference type="Pfam" id="PF00266"/>
    </source>
</evidence>
<accession>A0A2M7K7G6</accession>
<comment type="caution">
    <text evidence="3">The sequence shown here is derived from an EMBL/GenBank/DDBJ whole genome shotgun (WGS) entry which is preliminary data.</text>
</comment>
<dbReference type="Gene3D" id="3.40.640.10">
    <property type="entry name" value="Type I PLP-dependent aspartate aminotransferase-like (Major domain)"/>
    <property type="match status" value="1"/>
</dbReference>